<evidence type="ECO:0000256" key="1">
    <source>
        <dbReference type="ARBA" id="ARBA00004903"/>
    </source>
</evidence>
<dbReference type="InterPro" id="IPR024072">
    <property type="entry name" value="DHFR-like_dom_sf"/>
</dbReference>
<evidence type="ECO:0000313" key="11">
    <source>
        <dbReference type="EMBL" id="MDH7639888.1"/>
    </source>
</evidence>
<dbReference type="EMBL" id="JARYGZ010000002">
    <property type="protein sequence ID" value="MDH7639888.1"/>
    <property type="molecule type" value="Genomic_DNA"/>
</dbReference>
<comment type="function">
    <text evidence="7 8">Key enzyme in folate metabolism. Catalyzes an essential reaction for de novo glycine and purine synthesis, and for DNA precursor synthesis.</text>
</comment>
<evidence type="ECO:0000256" key="3">
    <source>
        <dbReference type="ARBA" id="ARBA00012856"/>
    </source>
</evidence>
<dbReference type="PANTHER" id="PTHR48069">
    <property type="entry name" value="DIHYDROFOLATE REDUCTASE"/>
    <property type="match status" value="1"/>
</dbReference>
<dbReference type="CDD" id="cd00209">
    <property type="entry name" value="DHFR"/>
    <property type="match status" value="1"/>
</dbReference>
<dbReference type="PANTHER" id="PTHR48069:SF3">
    <property type="entry name" value="DIHYDROFOLATE REDUCTASE"/>
    <property type="match status" value="1"/>
</dbReference>
<comment type="similarity">
    <text evidence="2 8 9">Belongs to the dihydrofolate reductase family.</text>
</comment>
<evidence type="ECO:0000313" key="12">
    <source>
        <dbReference type="Proteomes" id="UP001160625"/>
    </source>
</evidence>
<evidence type="ECO:0000256" key="6">
    <source>
        <dbReference type="ARBA" id="ARBA00023002"/>
    </source>
</evidence>
<dbReference type="Gene3D" id="3.40.430.10">
    <property type="entry name" value="Dihydrofolate Reductase, subunit A"/>
    <property type="match status" value="1"/>
</dbReference>
<dbReference type="PROSITE" id="PS51330">
    <property type="entry name" value="DHFR_2"/>
    <property type="match status" value="1"/>
</dbReference>
<dbReference type="Pfam" id="PF00186">
    <property type="entry name" value="DHFR_1"/>
    <property type="match status" value="1"/>
</dbReference>
<dbReference type="RefSeq" id="WP_281045249.1">
    <property type="nucleotide sequence ID" value="NZ_JARYGZ010000002.1"/>
</dbReference>
<dbReference type="PROSITE" id="PS00075">
    <property type="entry name" value="DHFR_1"/>
    <property type="match status" value="1"/>
</dbReference>
<dbReference type="SUPFAM" id="SSF53597">
    <property type="entry name" value="Dihydrofolate reductase-like"/>
    <property type="match status" value="1"/>
</dbReference>
<accession>A0ABT6N4N9</accession>
<dbReference type="InterPro" id="IPR001796">
    <property type="entry name" value="DHFR_dom"/>
</dbReference>
<evidence type="ECO:0000256" key="4">
    <source>
        <dbReference type="ARBA" id="ARBA00022563"/>
    </source>
</evidence>
<keyword evidence="12" id="KW-1185">Reference proteome</keyword>
<evidence type="ECO:0000256" key="2">
    <source>
        <dbReference type="ARBA" id="ARBA00009539"/>
    </source>
</evidence>
<keyword evidence="4 8" id="KW-0554">One-carbon metabolism</keyword>
<comment type="catalytic activity">
    <reaction evidence="8">
        <text>(6S)-5,6,7,8-tetrahydrofolate + NADP(+) = 7,8-dihydrofolate + NADPH + H(+)</text>
        <dbReference type="Rhea" id="RHEA:15009"/>
        <dbReference type="ChEBI" id="CHEBI:15378"/>
        <dbReference type="ChEBI" id="CHEBI:57451"/>
        <dbReference type="ChEBI" id="CHEBI:57453"/>
        <dbReference type="ChEBI" id="CHEBI:57783"/>
        <dbReference type="ChEBI" id="CHEBI:58349"/>
        <dbReference type="EC" id="1.5.1.3"/>
    </reaction>
</comment>
<reference evidence="11" key="1">
    <citation type="submission" date="2023-04" db="EMBL/GenBank/DDBJ databases">
        <title>Sphingomonas sp. MAHUQ-71 isolated from rice field.</title>
        <authorList>
            <person name="Huq M.A."/>
        </authorList>
    </citation>
    <scope>NUCLEOTIDE SEQUENCE</scope>
    <source>
        <strain evidence="11">MAHUQ-71</strain>
    </source>
</reference>
<gene>
    <name evidence="11" type="ORF">QGN17_14225</name>
</gene>
<organism evidence="11 12">
    <name type="scientific">Sphingomonas oryzagri</name>
    <dbReference type="NCBI Taxonomy" id="3042314"/>
    <lineage>
        <taxon>Bacteria</taxon>
        <taxon>Pseudomonadati</taxon>
        <taxon>Pseudomonadota</taxon>
        <taxon>Alphaproteobacteria</taxon>
        <taxon>Sphingomonadales</taxon>
        <taxon>Sphingomonadaceae</taxon>
        <taxon>Sphingomonas</taxon>
    </lineage>
</organism>
<dbReference type="EC" id="1.5.1.3" evidence="3 8"/>
<evidence type="ECO:0000256" key="9">
    <source>
        <dbReference type="RuleBase" id="RU004474"/>
    </source>
</evidence>
<evidence type="ECO:0000256" key="8">
    <source>
        <dbReference type="PIRNR" id="PIRNR000194"/>
    </source>
</evidence>
<dbReference type="PRINTS" id="PR00070">
    <property type="entry name" value="DHFR"/>
</dbReference>
<dbReference type="InterPro" id="IPR017925">
    <property type="entry name" value="DHFR_CS"/>
</dbReference>
<evidence type="ECO:0000256" key="5">
    <source>
        <dbReference type="ARBA" id="ARBA00022857"/>
    </source>
</evidence>
<dbReference type="PIRSF" id="PIRSF000194">
    <property type="entry name" value="DHFR"/>
    <property type="match status" value="1"/>
</dbReference>
<sequence length="157" mass="17439">MSRPEIVFYVARADNGVIGKDGALPWRLPEDLKRFKAMTMGKPMVMGRKTFESFPSLLVGRRHIVLTRDAGWSKPGAEVAHDVDSAIALAGDAEEIAVIGGAEIYRLFMDRAHRIELTEVHRSPDGDTKMPPLGQGWRIENRVLGGPDFDFVTLVRP</sequence>
<evidence type="ECO:0000259" key="10">
    <source>
        <dbReference type="PROSITE" id="PS51330"/>
    </source>
</evidence>
<protein>
    <recommendedName>
        <fullName evidence="3 8">Dihydrofolate reductase</fullName>
        <ecNumber evidence="3 8">1.5.1.3</ecNumber>
    </recommendedName>
</protein>
<dbReference type="GO" id="GO:0004146">
    <property type="term" value="F:dihydrofolate reductase activity"/>
    <property type="evidence" value="ECO:0007669"/>
    <property type="project" value="UniProtKB-EC"/>
</dbReference>
<proteinExistence type="inferred from homology"/>
<dbReference type="Proteomes" id="UP001160625">
    <property type="component" value="Unassembled WGS sequence"/>
</dbReference>
<dbReference type="InterPro" id="IPR012259">
    <property type="entry name" value="DHFR"/>
</dbReference>
<comment type="caution">
    <text evidence="11">The sequence shown here is derived from an EMBL/GenBank/DDBJ whole genome shotgun (WGS) entry which is preliminary data.</text>
</comment>
<comment type="pathway">
    <text evidence="1 8">Cofactor biosynthesis; tetrahydrofolate biosynthesis; 5,6,7,8-tetrahydrofolate from 7,8-dihydrofolate: step 1/1.</text>
</comment>
<evidence type="ECO:0000256" key="7">
    <source>
        <dbReference type="ARBA" id="ARBA00025067"/>
    </source>
</evidence>
<keyword evidence="6 8" id="KW-0560">Oxidoreductase</keyword>
<name>A0ABT6N4N9_9SPHN</name>
<feature type="domain" description="DHFR" evidence="10">
    <location>
        <begin position="5"/>
        <end position="157"/>
    </location>
</feature>
<keyword evidence="5 8" id="KW-0521">NADP</keyword>